<dbReference type="STRING" id="46835.A0A504YID9"/>
<dbReference type="Proteomes" id="UP000316759">
    <property type="component" value="Unassembled WGS sequence"/>
</dbReference>
<dbReference type="Gene3D" id="3.90.70.10">
    <property type="entry name" value="Cysteine proteinases"/>
    <property type="match status" value="1"/>
</dbReference>
<gene>
    <name evidence="1" type="ORF">FGIG_07486</name>
</gene>
<name>A0A504YID9_FASGI</name>
<dbReference type="AlphaFoldDB" id="A0A504YID9"/>
<dbReference type="OrthoDB" id="10253408at2759"/>
<reference evidence="1 2" key="1">
    <citation type="submission" date="2019-04" db="EMBL/GenBank/DDBJ databases">
        <title>Annotation for the trematode Fasciola gigantica.</title>
        <authorList>
            <person name="Choi Y.-J."/>
        </authorList>
    </citation>
    <scope>NUCLEOTIDE SEQUENCE [LARGE SCALE GENOMIC DNA]</scope>
    <source>
        <strain evidence="1">Uganda_cow_1</strain>
    </source>
</reference>
<sequence>METYSLRVNEYTDLSWTEFASTYLCLAIPYQSVQTTAGQETIKTQTFWKGTNQKAPDAIDWRAKGLVRRVKNQDSCAIVSAVPFATTAVVAKRPTQHEIRRSKHQNSC</sequence>
<evidence type="ECO:0000313" key="2">
    <source>
        <dbReference type="Proteomes" id="UP000316759"/>
    </source>
</evidence>
<dbReference type="InterPro" id="IPR038765">
    <property type="entry name" value="Papain-like_cys_pep_sf"/>
</dbReference>
<dbReference type="EMBL" id="SUNJ01008773">
    <property type="protein sequence ID" value="TPP60953.1"/>
    <property type="molecule type" value="Genomic_DNA"/>
</dbReference>
<proteinExistence type="predicted"/>
<accession>A0A504YID9</accession>
<comment type="caution">
    <text evidence="1">The sequence shown here is derived from an EMBL/GenBank/DDBJ whole genome shotgun (WGS) entry which is preliminary data.</text>
</comment>
<evidence type="ECO:0000313" key="1">
    <source>
        <dbReference type="EMBL" id="TPP60953.1"/>
    </source>
</evidence>
<dbReference type="SUPFAM" id="SSF54001">
    <property type="entry name" value="Cysteine proteinases"/>
    <property type="match status" value="1"/>
</dbReference>
<protein>
    <submittedName>
        <fullName evidence="1">Uncharacterized protein</fullName>
    </submittedName>
</protein>
<organism evidence="1 2">
    <name type="scientific">Fasciola gigantica</name>
    <name type="common">Giant liver fluke</name>
    <dbReference type="NCBI Taxonomy" id="46835"/>
    <lineage>
        <taxon>Eukaryota</taxon>
        <taxon>Metazoa</taxon>
        <taxon>Spiralia</taxon>
        <taxon>Lophotrochozoa</taxon>
        <taxon>Platyhelminthes</taxon>
        <taxon>Trematoda</taxon>
        <taxon>Digenea</taxon>
        <taxon>Plagiorchiida</taxon>
        <taxon>Echinostomata</taxon>
        <taxon>Echinostomatoidea</taxon>
        <taxon>Fasciolidae</taxon>
        <taxon>Fasciola</taxon>
    </lineage>
</organism>
<keyword evidence="2" id="KW-1185">Reference proteome</keyword>